<evidence type="ECO:0000313" key="1">
    <source>
        <dbReference type="EMBL" id="MEI2684605.1"/>
    </source>
</evidence>
<sequence>MGKKFELAKVYQSGCFRGYGIAVDGELIECQLSTVIDTDPTAVPTLTATFRITEEQAENPIRIEV</sequence>
<comment type="caution">
    <text evidence="1">The sequence shown here is derived from an EMBL/GenBank/DDBJ whole genome shotgun (WGS) entry which is preliminary data.</text>
</comment>
<reference evidence="1 2" key="1">
    <citation type="submission" date="2024-02" db="EMBL/GenBank/DDBJ databases">
        <title>First report Erwinia aphidicola in onion in Chile.</title>
        <authorList>
            <person name="Valenzuela M."/>
            <person name="Pena M."/>
            <person name="Dutta B."/>
        </authorList>
    </citation>
    <scope>NUCLEOTIDE SEQUENCE [LARGE SCALE GENOMIC DNA]</scope>
    <source>
        <strain evidence="1 2">QCJ3A</strain>
    </source>
</reference>
<dbReference type="Proteomes" id="UP001306592">
    <property type="component" value="Unassembled WGS sequence"/>
</dbReference>
<accession>A0ABU8DM86</accession>
<dbReference type="EMBL" id="JBANEI010000035">
    <property type="protein sequence ID" value="MEI2684605.1"/>
    <property type="molecule type" value="Genomic_DNA"/>
</dbReference>
<keyword evidence="2" id="KW-1185">Reference proteome</keyword>
<proteinExistence type="predicted"/>
<gene>
    <name evidence="1" type="ORF">V8N49_23615</name>
</gene>
<organism evidence="1 2">
    <name type="scientific">Erwinia aphidicola</name>
    <dbReference type="NCBI Taxonomy" id="68334"/>
    <lineage>
        <taxon>Bacteria</taxon>
        <taxon>Pseudomonadati</taxon>
        <taxon>Pseudomonadota</taxon>
        <taxon>Gammaproteobacteria</taxon>
        <taxon>Enterobacterales</taxon>
        <taxon>Erwiniaceae</taxon>
        <taxon>Erwinia</taxon>
    </lineage>
</organism>
<evidence type="ECO:0000313" key="2">
    <source>
        <dbReference type="Proteomes" id="UP001306592"/>
    </source>
</evidence>
<name>A0ABU8DM86_ERWAP</name>
<dbReference type="RefSeq" id="WP_336204407.1">
    <property type="nucleotide sequence ID" value="NZ_JBANEI010000035.1"/>
</dbReference>
<protein>
    <submittedName>
        <fullName evidence="1">Uncharacterized protein</fullName>
    </submittedName>
</protein>